<reference evidence="1 2" key="1">
    <citation type="journal article" date="2016" name="Nat. Commun.">
        <title>Thousands of microbial genomes shed light on interconnected biogeochemical processes in an aquifer system.</title>
        <authorList>
            <person name="Anantharaman K."/>
            <person name="Brown C.T."/>
            <person name="Hug L.A."/>
            <person name="Sharon I."/>
            <person name="Castelle C.J."/>
            <person name="Probst A.J."/>
            <person name="Thomas B.C."/>
            <person name="Singh A."/>
            <person name="Wilkins M.J."/>
            <person name="Karaoz U."/>
            <person name="Brodie E.L."/>
            <person name="Williams K.H."/>
            <person name="Hubbard S.S."/>
            <person name="Banfield J.F."/>
        </authorList>
    </citation>
    <scope>NUCLEOTIDE SEQUENCE [LARGE SCALE GENOMIC DNA]</scope>
</reference>
<dbReference type="AlphaFoldDB" id="A0A1F4XM91"/>
<evidence type="ECO:0008006" key="3">
    <source>
        <dbReference type="Google" id="ProtNLM"/>
    </source>
</evidence>
<protein>
    <recommendedName>
        <fullName evidence="3">Transglutaminase-like domain-containing protein</fullName>
    </recommendedName>
</protein>
<proteinExistence type="predicted"/>
<sequence length="220" mass="25261">MTYQTKLRALLSPAEHRVFKKLNTPHRIQDYLEALPQNFSRSREGSCRSVRRIVAEGKAYCLEGAVLAAASLAYHGSPPLLLDIKTTDHDEEHVVALFKDGGRWGAISKTNHPVLRWRDPVYKSVRELAMSYFNEYFLWQNGEKTMYSHSRAFGLHRYPPSRWVTTESSLEWLADALDRAPHSPVAPAGIIKTKLRKASKIERAVLELEEWSRAGRRTRF</sequence>
<organism evidence="1 2">
    <name type="scientific">Candidatus Adlerbacteria bacterium RIFCSPHIGHO2_02_FULL_52_17</name>
    <dbReference type="NCBI Taxonomy" id="1797240"/>
    <lineage>
        <taxon>Bacteria</taxon>
        <taxon>Candidatus Adleribacteriota</taxon>
    </lineage>
</organism>
<comment type="caution">
    <text evidence="1">The sequence shown here is derived from an EMBL/GenBank/DDBJ whole genome shotgun (WGS) entry which is preliminary data.</text>
</comment>
<gene>
    <name evidence="1" type="ORF">A3D68_02590</name>
</gene>
<evidence type="ECO:0000313" key="1">
    <source>
        <dbReference type="EMBL" id="OGC82845.1"/>
    </source>
</evidence>
<evidence type="ECO:0000313" key="2">
    <source>
        <dbReference type="Proteomes" id="UP000177564"/>
    </source>
</evidence>
<dbReference type="EMBL" id="MEWU01000035">
    <property type="protein sequence ID" value="OGC82845.1"/>
    <property type="molecule type" value="Genomic_DNA"/>
</dbReference>
<dbReference type="Proteomes" id="UP000177564">
    <property type="component" value="Unassembled WGS sequence"/>
</dbReference>
<name>A0A1F4XM91_9BACT</name>
<dbReference type="STRING" id="1797240.A3D68_02590"/>
<accession>A0A1F4XM91</accession>